<dbReference type="SUPFAM" id="SSF100950">
    <property type="entry name" value="NagB/RpiA/CoA transferase-like"/>
    <property type="match status" value="1"/>
</dbReference>
<keyword evidence="1" id="KW-0378">Hydrolase</keyword>
<dbReference type="Pfam" id="PF01182">
    <property type="entry name" value="Glucosamine_iso"/>
    <property type="match status" value="1"/>
</dbReference>
<reference evidence="4 5" key="1">
    <citation type="submission" date="2023-11" db="EMBL/GenBank/DDBJ databases">
        <title>Genome sequence of Microbacterium rhizosphaerae KACC 19337.</title>
        <authorList>
            <person name="Choi H."/>
            <person name="Kim S."/>
            <person name="Kim Y."/>
            <person name="Kwon S.-W."/>
            <person name="Heo J."/>
        </authorList>
    </citation>
    <scope>NUCLEOTIDE SEQUENCE [LARGE SCALE GENOMIC DNA]</scope>
    <source>
        <strain evidence="4 5">KACC 19337</strain>
    </source>
</reference>
<dbReference type="Proteomes" id="UP001323798">
    <property type="component" value="Chromosome"/>
</dbReference>
<organism evidence="4 5">
    <name type="scientific">Microbacterium rhizosphaerae</name>
    <dbReference type="NCBI Taxonomy" id="1678237"/>
    <lineage>
        <taxon>Bacteria</taxon>
        <taxon>Bacillati</taxon>
        <taxon>Actinomycetota</taxon>
        <taxon>Actinomycetes</taxon>
        <taxon>Micrococcales</taxon>
        <taxon>Microbacteriaceae</taxon>
        <taxon>Microbacterium</taxon>
    </lineage>
</organism>
<dbReference type="RefSeq" id="WP_320942370.1">
    <property type="nucleotide sequence ID" value="NZ_BAABEU010000003.1"/>
</dbReference>
<dbReference type="InterPro" id="IPR018321">
    <property type="entry name" value="Glucosamine6P_isomerase_CS"/>
</dbReference>
<dbReference type="PANTHER" id="PTHR11280">
    <property type="entry name" value="GLUCOSAMINE-6-PHOSPHATE ISOMERASE"/>
    <property type="match status" value="1"/>
</dbReference>
<name>A0ABZ0SQR8_9MICO</name>
<keyword evidence="2" id="KW-0119">Carbohydrate metabolism</keyword>
<feature type="domain" description="Glucosamine/galactosamine-6-phosphate isomerase" evidence="3">
    <location>
        <begin position="8"/>
        <end position="228"/>
    </location>
</feature>
<protein>
    <submittedName>
        <fullName evidence="4">Glucosamine-6-phosphate deaminase</fullName>
    </submittedName>
</protein>
<evidence type="ECO:0000313" key="5">
    <source>
        <dbReference type="Proteomes" id="UP001323798"/>
    </source>
</evidence>
<dbReference type="EMBL" id="CP139368">
    <property type="protein sequence ID" value="WPR89656.1"/>
    <property type="molecule type" value="Genomic_DNA"/>
</dbReference>
<dbReference type="PROSITE" id="PS01161">
    <property type="entry name" value="GLC_GALNAC_ISOMERASE"/>
    <property type="match status" value="1"/>
</dbReference>
<dbReference type="Gene3D" id="3.40.50.1360">
    <property type="match status" value="1"/>
</dbReference>
<sequence>MRLVVLDDEVEVGAAAAREVASALQALTVGARVLGVATGSSPAPLYRALTELASNGSFSDLRVCALDEYLGVRADDPRSYHATIDREVVGPLGLDPANVMVPPGVPEDADAAAVEYERSIEAVGGVDVQIVGVGVNGHLGFNEPGSSADSRTRVVELESSTIAANSRFFASAAEVPTRAITQGLATICSARHIVAVITGESKAQALRDMIVGEVSVDCPASMLRTHPNATVFADRAAAYDLARTPRELWDESVVHALAADEAMV</sequence>
<accession>A0ABZ0SQR8</accession>
<dbReference type="InterPro" id="IPR037171">
    <property type="entry name" value="NagB/RpiA_transferase-like"/>
</dbReference>
<evidence type="ECO:0000256" key="2">
    <source>
        <dbReference type="ARBA" id="ARBA00023277"/>
    </source>
</evidence>
<dbReference type="InterPro" id="IPR006148">
    <property type="entry name" value="Glc/Gal-6P_isomerase"/>
</dbReference>
<evidence type="ECO:0000259" key="3">
    <source>
        <dbReference type="Pfam" id="PF01182"/>
    </source>
</evidence>
<dbReference type="PANTHER" id="PTHR11280:SF5">
    <property type="entry name" value="GLUCOSAMINE-6-PHOSPHATE ISOMERASE"/>
    <property type="match status" value="1"/>
</dbReference>
<proteinExistence type="predicted"/>
<dbReference type="InterPro" id="IPR004547">
    <property type="entry name" value="Glucosamine6P_isomerase"/>
</dbReference>
<evidence type="ECO:0000313" key="4">
    <source>
        <dbReference type="EMBL" id="WPR89656.1"/>
    </source>
</evidence>
<evidence type="ECO:0000256" key="1">
    <source>
        <dbReference type="ARBA" id="ARBA00022801"/>
    </source>
</evidence>
<keyword evidence="5" id="KW-1185">Reference proteome</keyword>
<dbReference type="CDD" id="cd01399">
    <property type="entry name" value="GlcN6P_deaminase"/>
    <property type="match status" value="1"/>
</dbReference>
<gene>
    <name evidence="4" type="ORF">SM116_18155</name>
</gene>